<protein>
    <submittedName>
        <fullName evidence="1">Uncharacterized protein</fullName>
    </submittedName>
</protein>
<dbReference type="EMBL" id="BKCJ010138421">
    <property type="protein sequence ID" value="GEX91111.1"/>
    <property type="molecule type" value="Genomic_DNA"/>
</dbReference>
<organism evidence="1">
    <name type="scientific">Tanacetum cinerariifolium</name>
    <name type="common">Dalmatian daisy</name>
    <name type="synonym">Chrysanthemum cinerariifolium</name>
    <dbReference type="NCBI Taxonomy" id="118510"/>
    <lineage>
        <taxon>Eukaryota</taxon>
        <taxon>Viridiplantae</taxon>
        <taxon>Streptophyta</taxon>
        <taxon>Embryophyta</taxon>
        <taxon>Tracheophyta</taxon>
        <taxon>Spermatophyta</taxon>
        <taxon>Magnoliopsida</taxon>
        <taxon>eudicotyledons</taxon>
        <taxon>Gunneridae</taxon>
        <taxon>Pentapetalae</taxon>
        <taxon>asterids</taxon>
        <taxon>campanulids</taxon>
        <taxon>Asterales</taxon>
        <taxon>Asteraceae</taxon>
        <taxon>Asteroideae</taxon>
        <taxon>Anthemideae</taxon>
        <taxon>Anthemidinae</taxon>
        <taxon>Tanacetum</taxon>
    </lineage>
</organism>
<dbReference type="AlphaFoldDB" id="A0A699HD66"/>
<accession>A0A699HD66</accession>
<comment type="caution">
    <text evidence="1">The sequence shown here is derived from an EMBL/GenBank/DDBJ whole genome shotgun (WGS) entry which is preliminary data.</text>
</comment>
<proteinExistence type="predicted"/>
<sequence>MMKLRQASCGKRLARKGLSLDTPYEYNLKAAKAWPGTSTFEWIPAPNYIPKESSSSSKGYVIPRLLDKKPDMKKFKSVNHIVYADAETKAKKKKMLQETRAKNAKKYKEYQATLGPVASVFTF</sequence>
<evidence type="ECO:0000313" key="1">
    <source>
        <dbReference type="EMBL" id="GEX91111.1"/>
    </source>
</evidence>
<name>A0A699HD66_TANCI</name>
<gene>
    <name evidence="1" type="ORF">Tci_363086</name>
</gene>
<reference evidence="1" key="1">
    <citation type="journal article" date="2019" name="Sci. Rep.">
        <title>Draft genome of Tanacetum cinerariifolium, the natural source of mosquito coil.</title>
        <authorList>
            <person name="Yamashiro T."/>
            <person name="Shiraishi A."/>
            <person name="Satake H."/>
            <person name="Nakayama K."/>
        </authorList>
    </citation>
    <scope>NUCLEOTIDE SEQUENCE</scope>
</reference>